<gene>
    <name evidence="3" type="ORF">HLB29_00930</name>
</gene>
<dbReference type="Proteomes" id="UP000713904">
    <property type="component" value="Unassembled WGS sequence"/>
</dbReference>
<name>A0ABR6TJR9_9FIRM</name>
<evidence type="ECO:0000259" key="2">
    <source>
        <dbReference type="PROSITE" id="PS50994"/>
    </source>
</evidence>
<dbReference type="Pfam" id="PF22483">
    <property type="entry name" value="Mu-transpos_C_2"/>
    <property type="match status" value="1"/>
</dbReference>
<accession>A0ABR6TJR9</accession>
<dbReference type="PANTHER" id="PTHR35004:SF7">
    <property type="entry name" value="INTEGRASE PROTEIN"/>
    <property type="match status" value="1"/>
</dbReference>
<evidence type="ECO:0000313" key="3">
    <source>
        <dbReference type="EMBL" id="MBC2575246.1"/>
    </source>
</evidence>
<dbReference type="RefSeq" id="WP_185623282.1">
    <property type="nucleotide sequence ID" value="NZ_JABGBW010000001.1"/>
</dbReference>
<organism evidence="3 4">
    <name type="scientific">Peptostreptococcus canis</name>
    <dbReference type="NCBI Taxonomy" id="1159213"/>
    <lineage>
        <taxon>Bacteria</taxon>
        <taxon>Bacillati</taxon>
        <taxon>Bacillota</taxon>
        <taxon>Clostridia</taxon>
        <taxon>Peptostreptococcales</taxon>
        <taxon>Peptostreptococcaceae</taxon>
        <taxon>Peptostreptococcus</taxon>
    </lineage>
</organism>
<dbReference type="Gene3D" id="3.30.420.10">
    <property type="entry name" value="Ribonuclease H-like superfamily/Ribonuclease H"/>
    <property type="match status" value="1"/>
</dbReference>
<dbReference type="InterPro" id="IPR036397">
    <property type="entry name" value="RNaseH_sf"/>
</dbReference>
<dbReference type="PANTHER" id="PTHR35004">
    <property type="entry name" value="TRANSPOSASE RV3428C-RELATED"/>
    <property type="match status" value="1"/>
</dbReference>
<proteinExistence type="inferred from homology"/>
<dbReference type="EMBL" id="JABGBW010000001">
    <property type="protein sequence ID" value="MBC2575246.1"/>
    <property type="molecule type" value="Genomic_DNA"/>
</dbReference>
<protein>
    <submittedName>
        <fullName evidence="3">Transposase</fullName>
    </submittedName>
</protein>
<comment type="caution">
    <text evidence="3">The sequence shown here is derived from an EMBL/GenBank/DDBJ whole genome shotgun (WGS) entry which is preliminary data.</text>
</comment>
<dbReference type="PROSITE" id="PS50994">
    <property type="entry name" value="INTEGRASE"/>
    <property type="match status" value="1"/>
</dbReference>
<feature type="domain" description="Integrase catalytic" evidence="2">
    <location>
        <begin position="1"/>
        <end position="163"/>
    </location>
</feature>
<evidence type="ECO:0000256" key="1">
    <source>
        <dbReference type="ARBA" id="ARBA00009277"/>
    </source>
</evidence>
<reference evidence="3 4" key="1">
    <citation type="submission" date="2020-05" db="EMBL/GenBank/DDBJ databases">
        <title>Draft genome of xy-202 and genomic insight in genome of the genus Peptostreptococcus.</title>
        <authorList>
            <person name="Zhang Z."/>
        </authorList>
    </citation>
    <scope>NUCLEOTIDE SEQUENCE [LARGE SCALE GENOMIC DNA]</scope>
    <source>
        <strain evidence="3 4">DSM 27025</strain>
    </source>
</reference>
<evidence type="ECO:0000313" key="4">
    <source>
        <dbReference type="Proteomes" id="UP000713904"/>
    </source>
</evidence>
<sequence>MINGELKDLSLAVLSSPCSNFRWAFLYKNQTSEVFFDSQVRFFEMIGGLYKEVVYDNMKNVVTRFIGKNEKDLNPNLLAFANYYGFNINVTNCFSGNEKGHVEGSVKIIRKSVFAPKYEFDSFEQAEEYLEKELLKMNESSLIEEEKKNLLKLKPKYDLAKITTQKVDSYSFVQAEKNKYSVPDYLVGKTVVIRNYAREIKIYVNDNFVCSHKKKDGSNEVSIDIKHYLTSLERKPGAIRNSLALKNTPFLKTIFDKYFIKEPKKFVEIIKNNKEKDTDELIDAFNEYIKFGEDTIPKDVVKEVNNIELKTRILISSYDDLLVGGVK</sequence>
<dbReference type="InterPro" id="IPR001584">
    <property type="entry name" value="Integrase_cat-core"/>
</dbReference>
<dbReference type="InterPro" id="IPR054353">
    <property type="entry name" value="IstA-like_C"/>
</dbReference>
<comment type="similarity">
    <text evidence="1">Belongs to the transposase IS21/IS408/IS1162 family.</text>
</comment>
<keyword evidence="4" id="KW-1185">Reference proteome</keyword>